<dbReference type="Proteomes" id="UP000182264">
    <property type="component" value="Chromosome"/>
</dbReference>
<organism evidence="1 2">
    <name type="scientific">Syntrophotalea acetylenica</name>
    <name type="common">Pelobacter acetylenicus</name>
    <dbReference type="NCBI Taxonomy" id="29542"/>
    <lineage>
        <taxon>Bacteria</taxon>
        <taxon>Pseudomonadati</taxon>
        <taxon>Thermodesulfobacteriota</taxon>
        <taxon>Desulfuromonadia</taxon>
        <taxon>Desulfuromonadales</taxon>
        <taxon>Syntrophotaleaceae</taxon>
        <taxon>Syntrophotalea</taxon>
    </lineage>
</organism>
<dbReference type="RefSeq" id="WP_072285663.1">
    <property type="nucleotide sequence ID" value="NZ_CP015455.1"/>
</dbReference>
<proteinExistence type="predicted"/>
<dbReference type="KEGG" id="pace:A6070_10155"/>
<gene>
    <name evidence="1" type="ORF">A7E75_01540</name>
</gene>
<dbReference type="OrthoDB" id="5402351at2"/>
<dbReference type="AlphaFoldDB" id="A0A1L3GD24"/>
<name>A0A1L3GD24_SYNAC</name>
<accession>A0A1L3GD24</accession>
<evidence type="ECO:0000313" key="2">
    <source>
        <dbReference type="Proteomes" id="UP000182264"/>
    </source>
</evidence>
<protein>
    <submittedName>
        <fullName evidence="1">Uncharacterized protein</fullName>
    </submittedName>
</protein>
<reference evidence="1 2" key="1">
    <citation type="journal article" date="2017" name="Genome Announc.">
        <title>Complete Genome Sequences of Two Acetylene-Fermenting Pelobacter acetylenicus Strains.</title>
        <authorList>
            <person name="Sutton J.M."/>
            <person name="Baesman S.M."/>
            <person name="Fierst J.L."/>
            <person name="Poret-Peterson A.T."/>
            <person name="Oremland R.S."/>
            <person name="Dunlap D.S."/>
            <person name="Akob D.M."/>
        </authorList>
    </citation>
    <scope>NUCLEOTIDE SEQUENCE [LARGE SCALE GENOMIC DNA]</scope>
    <source>
        <strain evidence="1 2">DSM 3247</strain>
    </source>
</reference>
<sequence>MVKRVQTEEFSQKRANAEILRRMMCLDEDLEIMDRHASDLVDVEVEVKDSMRRWDREHKNSRLHSVPRHLKHVR</sequence>
<evidence type="ECO:0000313" key="1">
    <source>
        <dbReference type="EMBL" id="APG23850.1"/>
    </source>
</evidence>
<dbReference type="EMBL" id="CP015518">
    <property type="protein sequence ID" value="APG23850.1"/>
    <property type="molecule type" value="Genomic_DNA"/>
</dbReference>
<keyword evidence="2" id="KW-1185">Reference proteome</keyword>